<reference evidence="2 3" key="1">
    <citation type="submission" date="2019-12" db="EMBL/GenBank/DDBJ databases">
        <title>Whole genome shotgun sequence of Streptomyces libani subsp. libani NBRC 13452.</title>
        <authorList>
            <person name="Ichikawa N."/>
            <person name="Kimura A."/>
            <person name="Kitahashi Y."/>
            <person name="Komaki H."/>
            <person name="Tamura T."/>
        </authorList>
    </citation>
    <scope>NUCLEOTIDE SEQUENCE [LARGE SCALE GENOMIC DNA]</scope>
    <source>
        <strain evidence="2 3">NBRC 13452</strain>
    </source>
</reference>
<accession>A0A640TR73</accession>
<organism evidence="2 3">
    <name type="scientific">Streptomyces nigrescens</name>
    <dbReference type="NCBI Taxonomy" id="1920"/>
    <lineage>
        <taxon>Bacteria</taxon>
        <taxon>Bacillati</taxon>
        <taxon>Actinomycetota</taxon>
        <taxon>Actinomycetes</taxon>
        <taxon>Kitasatosporales</taxon>
        <taxon>Streptomycetaceae</taxon>
        <taxon>Streptomyces</taxon>
    </lineage>
</organism>
<comment type="caution">
    <text evidence="2">The sequence shown here is derived from an EMBL/GenBank/DDBJ whole genome shotgun (WGS) entry which is preliminary data.</text>
</comment>
<evidence type="ECO:0000313" key="2">
    <source>
        <dbReference type="EMBL" id="GFE26048.1"/>
    </source>
</evidence>
<name>A0A640TR73_STRNI</name>
<dbReference type="Proteomes" id="UP000429552">
    <property type="component" value="Unassembled WGS sequence"/>
</dbReference>
<feature type="compositionally biased region" description="Low complexity" evidence="1">
    <location>
        <begin position="14"/>
        <end position="23"/>
    </location>
</feature>
<feature type="compositionally biased region" description="Basic and acidic residues" evidence="1">
    <location>
        <begin position="45"/>
        <end position="56"/>
    </location>
</feature>
<gene>
    <name evidence="2" type="ORF">Sliba_65010</name>
</gene>
<sequence length="84" mass="8975">MAAESDEAPDARPGRGIRAAEAAEAAERALERGGVQGEAPGLPDTEMRNARFDRKGPQSIHRRIPMYTDCAFAITSGETNPPPL</sequence>
<feature type="region of interest" description="Disordered" evidence="1">
    <location>
        <begin position="1"/>
        <end position="61"/>
    </location>
</feature>
<evidence type="ECO:0000313" key="3">
    <source>
        <dbReference type="Proteomes" id="UP000429552"/>
    </source>
</evidence>
<dbReference type="EMBL" id="BLIP01000002">
    <property type="protein sequence ID" value="GFE26048.1"/>
    <property type="molecule type" value="Genomic_DNA"/>
</dbReference>
<protein>
    <submittedName>
        <fullName evidence="2">Uncharacterized protein</fullName>
    </submittedName>
</protein>
<dbReference type="AlphaFoldDB" id="A0A640TR73"/>
<evidence type="ECO:0000256" key="1">
    <source>
        <dbReference type="SAM" id="MobiDB-lite"/>
    </source>
</evidence>
<proteinExistence type="predicted"/>